<name>A0ABU9S4C0_9BURK</name>
<protein>
    <submittedName>
        <fullName evidence="1">Nitrate reductase subunit alpha</fullName>
    </submittedName>
</protein>
<proteinExistence type="predicted"/>
<dbReference type="Gene3D" id="3.40.50.12440">
    <property type="match status" value="1"/>
</dbReference>
<feature type="non-terminal residue" evidence="1">
    <location>
        <position position="1"/>
    </location>
</feature>
<accession>A0ABU9S4C0</accession>
<reference evidence="1 2" key="1">
    <citation type="submission" date="2024-01" db="EMBL/GenBank/DDBJ databases">
        <title>The diversity of rhizobia nodulating Mimosa spp. in eleven states of Brazil covering several biomes is determined by host plant, location, and edaphic factors.</title>
        <authorList>
            <person name="Rouws L."/>
            <person name="Barauna A."/>
            <person name="Beukes C."/>
            <person name="De Faria S.M."/>
            <person name="Gross E."/>
            <person name="Dos Reis Junior F.B."/>
            <person name="Simon M."/>
            <person name="Maluk M."/>
            <person name="Odee D.W."/>
            <person name="Kenicer G."/>
            <person name="Young J.P.W."/>
            <person name="Reis V.M."/>
            <person name="Zilli J."/>
            <person name="James E.K."/>
        </authorList>
    </citation>
    <scope>NUCLEOTIDE SEQUENCE [LARGE SCALE GENOMIC DNA]</scope>
    <source>
        <strain evidence="1 2">JPY167</strain>
    </source>
</reference>
<keyword evidence="2" id="KW-1185">Reference proteome</keyword>
<comment type="caution">
    <text evidence="1">The sequence shown here is derived from an EMBL/GenBank/DDBJ whole genome shotgun (WGS) entry which is preliminary data.</text>
</comment>
<dbReference type="SUPFAM" id="SSF53706">
    <property type="entry name" value="Formate dehydrogenase/DMSO reductase, domains 1-3"/>
    <property type="match status" value="1"/>
</dbReference>
<sequence length="151" mass="16061">AERADKGKWNLEARDGSTGAEIDLALSQKDSGETVEVGLDYFGGDEHHYFTAVAGDAIQYKTIPCRTINLANGQTAKVVTVFDLMVANLGVANGVGGQHVTDDYNDATVAGTPAWQEAITGVSREKVIQIAREFAENAHKTHGKSMIIIGA</sequence>
<evidence type="ECO:0000313" key="1">
    <source>
        <dbReference type="EMBL" id="MEM5426804.1"/>
    </source>
</evidence>
<dbReference type="EMBL" id="JAYMRV010000043">
    <property type="protein sequence ID" value="MEM5426804.1"/>
    <property type="molecule type" value="Genomic_DNA"/>
</dbReference>
<dbReference type="Proteomes" id="UP001489897">
    <property type="component" value="Unassembled WGS sequence"/>
</dbReference>
<evidence type="ECO:0000313" key="2">
    <source>
        <dbReference type="Proteomes" id="UP001489897"/>
    </source>
</evidence>
<gene>
    <name evidence="1" type="primary">narZ</name>
    <name evidence="1" type="ORF">VSR73_38420</name>
</gene>
<feature type="non-terminal residue" evidence="1">
    <location>
        <position position="151"/>
    </location>
</feature>
<organism evidence="1 2">
    <name type="scientific">Paraburkholderia ferrariae</name>
    <dbReference type="NCBI Taxonomy" id="386056"/>
    <lineage>
        <taxon>Bacteria</taxon>
        <taxon>Pseudomonadati</taxon>
        <taxon>Pseudomonadota</taxon>
        <taxon>Betaproteobacteria</taxon>
        <taxon>Burkholderiales</taxon>
        <taxon>Burkholderiaceae</taxon>
        <taxon>Paraburkholderia</taxon>
    </lineage>
</organism>